<dbReference type="Proteomes" id="UP000479190">
    <property type="component" value="Unassembled WGS sequence"/>
</dbReference>
<name>A0A6H5J2Q4_9HYME</name>
<dbReference type="EMBL" id="CADCXV010001483">
    <property type="protein sequence ID" value="CAB0044703.1"/>
    <property type="molecule type" value="Genomic_DNA"/>
</dbReference>
<evidence type="ECO:0000256" key="1">
    <source>
        <dbReference type="SAM" id="MobiDB-lite"/>
    </source>
</evidence>
<evidence type="ECO:0000313" key="2">
    <source>
        <dbReference type="EMBL" id="CAB0044703.1"/>
    </source>
</evidence>
<feature type="region of interest" description="Disordered" evidence="1">
    <location>
        <begin position="548"/>
        <end position="576"/>
    </location>
</feature>
<organism evidence="2 3">
    <name type="scientific">Trichogramma brassicae</name>
    <dbReference type="NCBI Taxonomy" id="86971"/>
    <lineage>
        <taxon>Eukaryota</taxon>
        <taxon>Metazoa</taxon>
        <taxon>Ecdysozoa</taxon>
        <taxon>Arthropoda</taxon>
        <taxon>Hexapoda</taxon>
        <taxon>Insecta</taxon>
        <taxon>Pterygota</taxon>
        <taxon>Neoptera</taxon>
        <taxon>Endopterygota</taxon>
        <taxon>Hymenoptera</taxon>
        <taxon>Apocrita</taxon>
        <taxon>Proctotrupomorpha</taxon>
        <taxon>Chalcidoidea</taxon>
        <taxon>Trichogrammatidae</taxon>
        <taxon>Trichogramma</taxon>
    </lineage>
</organism>
<feature type="compositionally biased region" description="Polar residues" evidence="1">
    <location>
        <begin position="563"/>
        <end position="572"/>
    </location>
</feature>
<gene>
    <name evidence="2" type="ORF">TBRA_LOCUS16291</name>
</gene>
<dbReference type="AlphaFoldDB" id="A0A6H5J2Q4"/>
<accession>A0A6H5J2Q4</accession>
<protein>
    <submittedName>
        <fullName evidence="2">Uncharacterized protein</fullName>
    </submittedName>
</protein>
<sequence length="751" mass="83956">MFTRSCASLSTLDIQIRSARRMASWRACTTWNSRLVGGRPKNGRTDHLGAVPSIRELAFVCSLSLSRTHSRYLDYKYEGPRAGAVRQQQQYLCHPRPAVSDAARPILIFCSRIEIETFRAVAAAASADHGERLDATATAACGSYIYSKPAACESCRGKLGKELSLIKTLLYWRISFELYTSDEVLFRAELSLLFSNHFERNKGNTRNRKAESSCSRAGLSLCKLRACTLAADTLKRQEDVQAISNNRPSRIDSPAATPAHTTSWSVVVVRSSRSNSSSREGLSPRRVKVCFPSFLRVSTKSAWCALWQSHSLAQALLALSTAYINRVHSEFVRHLGSIDLPAYRNNLSGCASIIYLHIMSIGRKYNCVVGCIIKAHCIVPCKTERQTDREPNLLTRLICISYYDASMNAGFDKLDARMAAINERLDNFAQTQLKHGAAILQNTRTVAQLDERVSGELNELRRRQNESSEMLSELQKRMTVFASTVRDPDVTSTSSAPTTPSVDSCEVRVTGIPVTVSAPDITITESILNKLQLERLIPLVISVRPWTPGRSDRPWTPGRSDPSHTSSASATTVGVRPAARRERAIVVRLASAIARETFLAAAPTLRSMKTSSIFALNEDTHQPAQLITVTSTCASRRQYPKCETRTDDSPELRQCLYFVYYKTRRLIFITAASTRCLRCRRLRQKQQQLQQQQQQQQRLCKQEATTSKSQAEREKLRPLLLSFLPACLNRTRESCRAGGARVYIGEIGERE</sequence>
<reference evidence="2 3" key="1">
    <citation type="submission" date="2020-02" db="EMBL/GenBank/DDBJ databases">
        <authorList>
            <person name="Ferguson B K."/>
        </authorList>
    </citation>
    <scope>NUCLEOTIDE SEQUENCE [LARGE SCALE GENOMIC DNA]</scope>
</reference>
<proteinExistence type="predicted"/>
<evidence type="ECO:0000313" key="3">
    <source>
        <dbReference type="Proteomes" id="UP000479190"/>
    </source>
</evidence>
<keyword evidence="3" id="KW-1185">Reference proteome</keyword>